<organism evidence="7 8">
    <name type="scientific">Plectus sambesii</name>
    <dbReference type="NCBI Taxonomy" id="2011161"/>
    <lineage>
        <taxon>Eukaryota</taxon>
        <taxon>Metazoa</taxon>
        <taxon>Ecdysozoa</taxon>
        <taxon>Nematoda</taxon>
        <taxon>Chromadorea</taxon>
        <taxon>Plectida</taxon>
        <taxon>Plectina</taxon>
        <taxon>Plectoidea</taxon>
        <taxon>Plectidae</taxon>
        <taxon>Plectus</taxon>
    </lineage>
</organism>
<evidence type="ECO:0000256" key="3">
    <source>
        <dbReference type="ARBA" id="ARBA00022982"/>
    </source>
</evidence>
<dbReference type="PRINTS" id="PR00160">
    <property type="entry name" value="GLUTAREDOXIN"/>
</dbReference>
<evidence type="ECO:0000256" key="5">
    <source>
        <dbReference type="ARBA" id="ARBA00023284"/>
    </source>
</evidence>
<dbReference type="PANTHER" id="PTHR46679">
    <property type="match status" value="1"/>
</dbReference>
<evidence type="ECO:0000256" key="2">
    <source>
        <dbReference type="ARBA" id="ARBA00022448"/>
    </source>
</evidence>
<sequence length="120" mass="13213">MGNALAAKVNTEQIQKEVTSHQVVVYSKPSCGFCTRAKSLLAEEHIDYYQVDLNAVEKQDPSGFQSYVNGLVATTKQTSVPQIFICGQFIGGFAELKSLQEKGRLHTIVDQCPPIDSLHK</sequence>
<dbReference type="GO" id="GO:0005739">
    <property type="term" value="C:mitochondrion"/>
    <property type="evidence" value="ECO:0007669"/>
    <property type="project" value="TreeGrafter"/>
</dbReference>
<evidence type="ECO:0000313" key="7">
    <source>
        <dbReference type="Proteomes" id="UP000887566"/>
    </source>
</evidence>
<dbReference type="PANTHER" id="PTHR46679:SF1">
    <property type="entry name" value="GLUTAREDOXIN-2, MITOCHONDRIAL"/>
    <property type="match status" value="1"/>
</dbReference>
<dbReference type="SUPFAM" id="SSF52833">
    <property type="entry name" value="Thioredoxin-like"/>
    <property type="match status" value="1"/>
</dbReference>
<evidence type="ECO:0000256" key="4">
    <source>
        <dbReference type="ARBA" id="ARBA00023157"/>
    </source>
</evidence>
<keyword evidence="7" id="KW-1185">Reference proteome</keyword>
<keyword evidence="3" id="KW-0249">Electron transport</keyword>
<comment type="similarity">
    <text evidence="1">Belongs to the glutaredoxin family.</text>
</comment>
<evidence type="ECO:0000256" key="1">
    <source>
        <dbReference type="ARBA" id="ARBA00007787"/>
    </source>
</evidence>
<feature type="domain" description="Glutaredoxin" evidence="6">
    <location>
        <begin position="23"/>
        <end position="90"/>
    </location>
</feature>
<dbReference type="WBParaSite" id="PSAMB.scaffold5996size10418.g27691.t1">
    <property type="protein sequence ID" value="PSAMB.scaffold5996size10418.g27691.t1"/>
    <property type="gene ID" value="PSAMB.scaffold5996size10418.g27691"/>
</dbReference>
<keyword evidence="4" id="KW-1015">Disulfide bond</keyword>
<dbReference type="AlphaFoldDB" id="A0A914WZ83"/>
<dbReference type="Gene3D" id="3.40.30.10">
    <property type="entry name" value="Glutaredoxin"/>
    <property type="match status" value="1"/>
</dbReference>
<dbReference type="InterPro" id="IPR014025">
    <property type="entry name" value="Glutaredoxin_subgr"/>
</dbReference>
<dbReference type="Proteomes" id="UP000887566">
    <property type="component" value="Unplaced"/>
</dbReference>
<dbReference type="InterPro" id="IPR002109">
    <property type="entry name" value="Glutaredoxin"/>
</dbReference>
<keyword evidence="5" id="KW-0676">Redox-active center</keyword>
<dbReference type="InterPro" id="IPR036249">
    <property type="entry name" value="Thioredoxin-like_sf"/>
</dbReference>
<dbReference type="Pfam" id="PF00462">
    <property type="entry name" value="Glutaredoxin"/>
    <property type="match status" value="1"/>
</dbReference>
<evidence type="ECO:0000259" key="6">
    <source>
        <dbReference type="Pfam" id="PF00462"/>
    </source>
</evidence>
<keyword evidence="2" id="KW-0813">Transport</keyword>
<dbReference type="PROSITE" id="PS51354">
    <property type="entry name" value="GLUTAREDOXIN_2"/>
    <property type="match status" value="1"/>
</dbReference>
<name>A0A914WZ83_9BILA</name>
<reference evidence="8" key="1">
    <citation type="submission" date="2022-11" db="UniProtKB">
        <authorList>
            <consortium name="WormBaseParasite"/>
        </authorList>
    </citation>
    <scope>IDENTIFICATION</scope>
</reference>
<dbReference type="GO" id="GO:0015035">
    <property type="term" value="F:protein-disulfide reductase activity"/>
    <property type="evidence" value="ECO:0007669"/>
    <property type="project" value="TreeGrafter"/>
</dbReference>
<protein>
    <submittedName>
        <fullName evidence="8">Glutaredoxin domain-containing protein</fullName>
    </submittedName>
</protein>
<proteinExistence type="inferred from homology"/>
<evidence type="ECO:0000313" key="8">
    <source>
        <dbReference type="WBParaSite" id="PSAMB.scaffold5996size10418.g27691.t1"/>
    </source>
</evidence>
<accession>A0A914WZ83</accession>